<evidence type="ECO:0000313" key="3">
    <source>
        <dbReference type="Proteomes" id="UP000245695"/>
    </source>
</evidence>
<protein>
    <submittedName>
        <fullName evidence="2">Uncharacterized protein</fullName>
    </submittedName>
</protein>
<dbReference type="RefSeq" id="WP_166505145.1">
    <property type="nucleotide sequence ID" value="NZ_LN650648.1"/>
</dbReference>
<keyword evidence="1" id="KW-1133">Transmembrane helix</keyword>
<evidence type="ECO:0000313" key="2">
    <source>
        <dbReference type="EMBL" id="CEI72492.1"/>
    </source>
</evidence>
<reference evidence="2 3" key="1">
    <citation type="submission" date="2014-09" db="EMBL/GenBank/DDBJ databases">
        <authorList>
            <person name="Hornung B.V."/>
        </authorList>
    </citation>
    <scope>NUCLEOTIDE SEQUENCE [LARGE SCALE GENOMIC DNA]</scope>
    <source>
        <strain evidence="2 3">FRIFI</strain>
    </source>
</reference>
<keyword evidence="3" id="KW-1185">Reference proteome</keyword>
<gene>
    <name evidence="2" type="ORF">FRIFI_0952</name>
</gene>
<feature type="transmembrane region" description="Helical" evidence="1">
    <location>
        <begin position="6"/>
        <end position="25"/>
    </location>
</feature>
<dbReference type="KEGG" id="rhom:FRIFI_0952"/>
<name>A0A2P2BQB7_9FIRM</name>
<dbReference type="Proteomes" id="UP000245695">
    <property type="component" value="Chromosome 1"/>
</dbReference>
<keyword evidence="1" id="KW-0472">Membrane</keyword>
<dbReference type="AlphaFoldDB" id="A0A2P2BQB7"/>
<proteinExistence type="predicted"/>
<evidence type="ECO:0000256" key="1">
    <source>
        <dbReference type="SAM" id="Phobius"/>
    </source>
</evidence>
<sequence length="55" mass="6432">MNYFEHSYYLGILMIIAGLIMRYGAGERPNSSGYKTWTSCKNGTKRKRKNHVKFI</sequence>
<organism evidence="2 3">
    <name type="scientific">Romboutsia hominis</name>
    <dbReference type="NCBI Taxonomy" id="1507512"/>
    <lineage>
        <taxon>Bacteria</taxon>
        <taxon>Bacillati</taxon>
        <taxon>Bacillota</taxon>
        <taxon>Clostridia</taxon>
        <taxon>Peptostreptococcales</taxon>
        <taxon>Peptostreptococcaceae</taxon>
        <taxon>Romboutsia</taxon>
    </lineage>
</organism>
<dbReference type="EMBL" id="LN650648">
    <property type="protein sequence ID" value="CEI72492.1"/>
    <property type="molecule type" value="Genomic_DNA"/>
</dbReference>
<accession>A0A2P2BQB7</accession>
<keyword evidence="1" id="KW-0812">Transmembrane</keyword>